<evidence type="ECO:0000313" key="2">
    <source>
        <dbReference type="EMBL" id="GBP53697.1"/>
    </source>
</evidence>
<evidence type="ECO:0000313" key="3">
    <source>
        <dbReference type="Proteomes" id="UP000299102"/>
    </source>
</evidence>
<keyword evidence="1" id="KW-1133">Transmembrane helix</keyword>
<keyword evidence="1" id="KW-0812">Transmembrane</keyword>
<gene>
    <name evidence="2" type="ORF">EVAR_39851_1</name>
</gene>
<name>A0A4C1WU63_EUMVA</name>
<proteinExistence type="predicted"/>
<reference evidence="2 3" key="1">
    <citation type="journal article" date="2019" name="Commun. Biol.">
        <title>The bagworm genome reveals a unique fibroin gene that provides high tensile strength.</title>
        <authorList>
            <person name="Kono N."/>
            <person name="Nakamura H."/>
            <person name="Ohtoshi R."/>
            <person name="Tomita M."/>
            <person name="Numata K."/>
            <person name="Arakawa K."/>
        </authorList>
    </citation>
    <scope>NUCLEOTIDE SEQUENCE [LARGE SCALE GENOMIC DNA]</scope>
</reference>
<keyword evidence="3" id="KW-1185">Reference proteome</keyword>
<dbReference type="AlphaFoldDB" id="A0A4C1WU63"/>
<evidence type="ECO:0000256" key="1">
    <source>
        <dbReference type="SAM" id="Phobius"/>
    </source>
</evidence>
<organism evidence="2 3">
    <name type="scientific">Eumeta variegata</name>
    <name type="common">Bagworm moth</name>
    <name type="synonym">Eumeta japonica</name>
    <dbReference type="NCBI Taxonomy" id="151549"/>
    <lineage>
        <taxon>Eukaryota</taxon>
        <taxon>Metazoa</taxon>
        <taxon>Ecdysozoa</taxon>
        <taxon>Arthropoda</taxon>
        <taxon>Hexapoda</taxon>
        <taxon>Insecta</taxon>
        <taxon>Pterygota</taxon>
        <taxon>Neoptera</taxon>
        <taxon>Endopterygota</taxon>
        <taxon>Lepidoptera</taxon>
        <taxon>Glossata</taxon>
        <taxon>Ditrysia</taxon>
        <taxon>Tineoidea</taxon>
        <taxon>Psychidae</taxon>
        <taxon>Oiketicinae</taxon>
        <taxon>Eumeta</taxon>
    </lineage>
</organism>
<keyword evidence="1" id="KW-0472">Membrane</keyword>
<dbReference type="Proteomes" id="UP000299102">
    <property type="component" value="Unassembled WGS sequence"/>
</dbReference>
<feature type="transmembrane region" description="Helical" evidence="1">
    <location>
        <begin position="81"/>
        <end position="106"/>
    </location>
</feature>
<comment type="caution">
    <text evidence="2">The sequence shown here is derived from an EMBL/GenBank/DDBJ whole genome shotgun (WGS) entry which is preliminary data.</text>
</comment>
<dbReference type="EMBL" id="BGZK01000632">
    <property type="protein sequence ID" value="GBP53697.1"/>
    <property type="molecule type" value="Genomic_DNA"/>
</dbReference>
<protein>
    <submittedName>
        <fullName evidence="2">Uncharacterized protein</fullName>
    </submittedName>
</protein>
<accession>A0A4C1WU63</accession>
<sequence length="176" mass="20623">MPPRPSAYQRYVHGRYLLHTRSRSAPGVAAALLSSLSPASPWAKADAGLISVSVRLNIMVSDVSYPRGMCLPTIFCFRSKALHVMFTTLSQLGIPLCMCIPLYLYFRHNLHVRYGKALAHEHCIVRRVFMFWLRFSDLFEKTEGSNRRRRESWRRHECMGRTQYRRRIFLTLMIMR</sequence>